<accession>A0AAD7W3M9</accession>
<proteinExistence type="predicted"/>
<name>A0AAD7W3M9_9TELE</name>
<keyword evidence="2" id="KW-1185">Reference proteome</keyword>
<sequence>MCGAGLVHSACALQLCSETGGFIITPLKHVANPSVCFRGARVALERRRHRNDDDAARSYLIGWLIVTALRQSRMKFRFAACFLAPGRRIRCERSRLRQQR</sequence>
<comment type="caution">
    <text evidence="1">The sequence shown here is derived from an EMBL/GenBank/DDBJ whole genome shotgun (WGS) entry which is preliminary data.</text>
</comment>
<organism evidence="1 2">
    <name type="scientific">Aldrovandia affinis</name>
    <dbReference type="NCBI Taxonomy" id="143900"/>
    <lineage>
        <taxon>Eukaryota</taxon>
        <taxon>Metazoa</taxon>
        <taxon>Chordata</taxon>
        <taxon>Craniata</taxon>
        <taxon>Vertebrata</taxon>
        <taxon>Euteleostomi</taxon>
        <taxon>Actinopterygii</taxon>
        <taxon>Neopterygii</taxon>
        <taxon>Teleostei</taxon>
        <taxon>Notacanthiformes</taxon>
        <taxon>Halosauridae</taxon>
        <taxon>Aldrovandia</taxon>
    </lineage>
</organism>
<dbReference type="Proteomes" id="UP001221898">
    <property type="component" value="Unassembled WGS sequence"/>
</dbReference>
<dbReference type="AlphaFoldDB" id="A0AAD7W3M9"/>
<reference evidence="1" key="1">
    <citation type="journal article" date="2023" name="Science">
        <title>Genome structures resolve the early diversification of teleost fishes.</title>
        <authorList>
            <person name="Parey E."/>
            <person name="Louis A."/>
            <person name="Montfort J."/>
            <person name="Bouchez O."/>
            <person name="Roques C."/>
            <person name="Iampietro C."/>
            <person name="Lluch J."/>
            <person name="Castinel A."/>
            <person name="Donnadieu C."/>
            <person name="Desvignes T."/>
            <person name="Floi Bucao C."/>
            <person name="Jouanno E."/>
            <person name="Wen M."/>
            <person name="Mejri S."/>
            <person name="Dirks R."/>
            <person name="Jansen H."/>
            <person name="Henkel C."/>
            <person name="Chen W.J."/>
            <person name="Zahm M."/>
            <person name="Cabau C."/>
            <person name="Klopp C."/>
            <person name="Thompson A.W."/>
            <person name="Robinson-Rechavi M."/>
            <person name="Braasch I."/>
            <person name="Lecointre G."/>
            <person name="Bobe J."/>
            <person name="Postlethwait J.H."/>
            <person name="Berthelot C."/>
            <person name="Roest Crollius H."/>
            <person name="Guiguen Y."/>
        </authorList>
    </citation>
    <scope>NUCLEOTIDE SEQUENCE</scope>
    <source>
        <strain evidence="1">NC1722</strain>
    </source>
</reference>
<dbReference type="EMBL" id="JAINUG010000318">
    <property type="protein sequence ID" value="KAJ8378515.1"/>
    <property type="molecule type" value="Genomic_DNA"/>
</dbReference>
<protein>
    <submittedName>
        <fullName evidence="1">Uncharacterized protein</fullName>
    </submittedName>
</protein>
<evidence type="ECO:0000313" key="2">
    <source>
        <dbReference type="Proteomes" id="UP001221898"/>
    </source>
</evidence>
<evidence type="ECO:0000313" key="1">
    <source>
        <dbReference type="EMBL" id="KAJ8378515.1"/>
    </source>
</evidence>
<gene>
    <name evidence="1" type="ORF">AAFF_G00238980</name>
</gene>